<dbReference type="RefSeq" id="WP_264811029.1">
    <property type="nucleotide sequence ID" value="NZ_CP110226.1"/>
</dbReference>
<proteinExistence type="predicted"/>
<dbReference type="Pfam" id="PF20033">
    <property type="entry name" value="DUF6438"/>
    <property type="match status" value="1"/>
</dbReference>
<feature type="domain" description="DUF6438" evidence="1">
    <location>
        <begin position="48"/>
        <end position="151"/>
    </location>
</feature>
<gene>
    <name evidence="2" type="ORF">OM944_07375</name>
</gene>
<sequence length="184" mass="20560">MHSAFMISLSLIAWLNFGQPEKKGFPLAEHALTIVPLALQDSTAAFSKLIFHTSDCFGSCPVIHLEILADRSIRFTGNYNKEKNHSEADSLAYGNFRGVLSEQAFNELLELIIQSKITALDSEQNPLLCCDGAIKTLILYQNGTRTSHKTMFESGALKPLIAYLYSLGQNTDLTRTEENFHFEK</sequence>
<keyword evidence="3" id="KW-1185">Reference proteome</keyword>
<protein>
    <submittedName>
        <fullName evidence="2">DUF6438 domain-containing protein</fullName>
    </submittedName>
</protein>
<evidence type="ECO:0000259" key="1">
    <source>
        <dbReference type="Pfam" id="PF20033"/>
    </source>
</evidence>
<reference evidence="2" key="1">
    <citation type="submission" date="2022-10" db="EMBL/GenBank/DDBJ databases">
        <title>Algoriphagus sp. a novel bacteria isolate from halophytes salicornia europaea.</title>
        <authorList>
            <person name="Peng Y."/>
            <person name="Jiang L."/>
            <person name="Lee J."/>
        </authorList>
    </citation>
    <scope>NUCLEOTIDE SEQUENCE</scope>
    <source>
        <strain evidence="2">TR-M5</strain>
    </source>
</reference>
<evidence type="ECO:0000313" key="2">
    <source>
        <dbReference type="EMBL" id="UZD24313.1"/>
    </source>
</evidence>
<evidence type="ECO:0000313" key="3">
    <source>
        <dbReference type="Proteomes" id="UP001163156"/>
    </source>
</evidence>
<accession>A0ABY6MMC0</accession>
<name>A0ABY6MMC0_9BACT</name>
<dbReference type="EMBL" id="CP110226">
    <property type="protein sequence ID" value="UZD24313.1"/>
    <property type="molecule type" value="Genomic_DNA"/>
</dbReference>
<dbReference type="InterPro" id="IPR045497">
    <property type="entry name" value="DUF6438"/>
</dbReference>
<dbReference type="Proteomes" id="UP001163156">
    <property type="component" value="Chromosome"/>
</dbReference>
<organism evidence="2 3">
    <name type="scientific">Algoriphagus halophytocola</name>
    <dbReference type="NCBI Taxonomy" id="2991499"/>
    <lineage>
        <taxon>Bacteria</taxon>
        <taxon>Pseudomonadati</taxon>
        <taxon>Bacteroidota</taxon>
        <taxon>Cytophagia</taxon>
        <taxon>Cytophagales</taxon>
        <taxon>Cyclobacteriaceae</taxon>
        <taxon>Algoriphagus</taxon>
    </lineage>
</organism>